<protein>
    <submittedName>
        <fullName evidence="3">Ubiquinone-binding protein</fullName>
    </submittedName>
</protein>
<sequence>MPTHAEKKDLPYTTEQMFALVADVDKYPEFLPWCLSSRITRREGDVFYADLVIGYKMVREKFTSKVVLDKPDAIRVEYLKGPLKHLSNKWVFIPNGSGCTIDFYVDFEFRNAFFQSLMGVFFNEIVKRMVAAFEDRAKALYS</sequence>
<feature type="domain" description="Coenzyme Q-binding protein COQ10 START" evidence="2">
    <location>
        <begin position="11"/>
        <end position="134"/>
    </location>
</feature>
<dbReference type="InterPro" id="IPR005031">
    <property type="entry name" value="COQ10_START"/>
</dbReference>
<evidence type="ECO:0000256" key="1">
    <source>
        <dbReference type="ARBA" id="ARBA00008918"/>
    </source>
</evidence>
<dbReference type="SUPFAM" id="SSF55961">
    <property type="entry name" value="Bet v1-like"/>
    <property type="match status" value="1"/>
</dbReference>
<dbReference type="Gene3D" id="3.30.530.20">
    <property type="match status" value="1"/>
</dbReference>
<reference evidence="3 4" key="1">
    <citation type="submission" date="2017-08" db="EMBL/GenBank/DDBJ databases">
        <title>Infants hospitalized years apart are colonized by the same room-sourced microbial strains.</title>
        <authorList>
            <person name="Brooks B."/>
            <person name="Olm M.R."/>
            <person name="Firek B.A."/>
            <person name="Baker R."/>
            <person name="Thomas B.C."/>
            <person name="Morowitz M.J."/>
            <person name="Banfield J.F."/>
        </authorList>
    </citation>
    <scope>NUCLEOTIDE SEQUENCE [LARGE SCALE GENOMIC DNA]</scope>
    <source>
        <strain evidence="3">S2_006_000_R2_64</strain>
    </source>
</reference>
<gene>
    <name evidence="3" type="ORF">DI586_08810</name>
</gene>
<dbReference type="EMBL" id="QFOT01000109">
    <property type="protein sequence ID" value="PZP54788.1"/>
    <property type="molecule type" value="Genomic_DNA"/>
</dbReference>
<dbReference type="PANTHER" id="PTHR12901">
    <property type="entry name" value="SPERM PROTEIN HOMOLOG"/>
    <property type="match status" value="1"/>
</dbReference>
<evidence type="ECO:0000259" key="2">
    <source>
        <dbReference type="Pfam" id="PF03364"/>
    </source>
</evidence>
<evidence type="ECO:0000313" key="4">
    <source>
        <dbReference type="Proteomes" id="UP000249739"/>
    </source>
</evidence>
<dbReference type="GO" id="GO:0045333">
    <property type="term" value="P:cellular respiration"/>
    <property type="evidence" value="ECO:0007669"/>
    <property type="project" value="InterPro"/>
</dbReference>
<comment type="similarity">
    <text evidence="1">Belongs to the ribosome association toxin RatA family.</text>
</comment>
<dbReference type="InterPro" id="IPR023393">
    <property type="entry name" value="START-like_dom_sf"/>
</dbReference>
<dbReference type="InterPro" id="IPR044996">
    <property type="entry name" value="COQ10-like"/>
</dbReference>
<dbReference type="Proteomes" id="UP000249739">
    <property type="component" value="Unassembled WGS sequence"/>
</dbReference>
<dbReference type="CDD" id="cd07813">
    <property type="entry name" value="COQ10p_like"/>
    <property type="match status" value="1"/>
</dbReference>
<dbReference type="AlphaFoldDB" id="A0A2W5FHN3"/>
<accession>A0A2W5FHN3</accession>
<organism evidence="3 4">
    <name type="scientific">Micavibrio aeruginosavorus</name>
    <dbReference type="NCBI Taxonomy" id="349221"/>
    <lineage>
        <taxon>Bacteria</taxon>
        <taxon>Pseudomonadati</taxon>
        <taxon>Bdellovibrionota</taxon>
        <taxon>Bdellovibrionia</taxon>
        <taxon>Bdellovibrionales</taxon>
        <taxon>Pseudobdellovibrionaceae</taxon>
        <taxon>Micavibrio</taxon>
    </lineage>
</organism>
<name>A0A2W5FHN3_9BACT</name>
<dbReference type="GO" id="GO:0048039">
    <property type="term" value="F:ubiquinone binding"/>
    <property type="evidence" value="ECO:0007669"/>
    <property type="project" value="InterPro"/>
</dbReference>
<comment type="caution">
    <text evidence="3">The sequence shown here is derived from an EMBL/GenBank/DDBJ whole genome shotgun (WGS) entry which is preliminary data.</text>
</comment>
<keyword evidence="3" id="KW-0830">Ubiquinone</keyword>
<dbReference type="PANTHER" id="PTHR12901:SF10">
    <property type="entry name" value="COENZYME Q-BINDING PROTEIN COQ10, MITOCHONDRIAL"/>
    <property type="match status" value="1"/>
</dbReference>
<dbReference type="Pfam" id="PF03364">
    <property type="entry name" value="Polyketide_cyc"/>
    <property type="match status" value="1"/>
</dbReference>
<proteinExistence type="inferred from homology"/>
<evidence type="ECO:0000313" key="3">
    <source>
        <dbReference type="EMBL" id="PZP54788.1"/>
    </source>
</evidence>